<comment type="caution">
    <text evidence="2">The sequence shown here is derived from an EMBL/GenBank/DDBJ whole genome shotgun (WGS) entry which is preliminary data.</text>
</comment>
<dbReference type="EMBL" id="JANUAU010000013">
    <property type="protein sequence ID" value="MCS3679166.1"/>
    <property type="molecule type" value="Genomic_DNA"/>
</dbReference>
<dbReference type="AlphaFoldDB" id="A0A9X2Q3Z2"/>
<dbReference type="RefSeq" id="WP_259081017.1">
    <property type="nucleotide sequence ID" value="NZ_JANUAU010000013.1"/>
</dbReference>
<name>A0A9X2Q3Z2_9BACT</name>
<proteinExistence type="predicted"/>
<gene>
    <name evidence="2" type="ORF">GGP71_003115</name>
</gene>
<sequence length="79" mass="8165">MMNARIRIVVALLAMGGLAAVSPDSVVAYGGPGSVISGIGTLLAAIAAVLAALFGFIWFPLKRLYAKLTENSTEEEEVA</sequence>
<evidence type="ECO:0000256" key="1">
    <source>
        <dbReference type="SAM" id="Phobius"/>
    </source>
</evidence>
<evidence type="ECO:0000313" key="3">
    <source>
        <dbReference type="Proteomes" id="UP001155027"/>
    </source>
</evidence>
<protein>
    <submittedName>
        <fullName evidence="2">Uncharacterized protein</fullName>
    </submittedName>
</protein>
<reference evidence="2" key="1">
    <citation type="submission" date="2022-08" db="EMBL/GenBank/DDBJ databases">
        <title>Genomic Encyclopedia of Type Strains, Phase V (KMG-V): Genome sequencing to study the core and pangenomes of soil and plant-associated prokaryotes.</title>
        <authorList>
            <person name="Whitman W."/>
        </authorList>
    </citation>
    <scope>NUCLEOTIDE SEQUENCE</scope>
    <source>
        <strain evidence="2">0</strain>
    </source>
</reference>
<keyword evidence="1" id="KW-1133">Transmembrane helix</keyword>
<accession>A0A9X2Q3Z2</accession>
<feature type="transmembrane region" description="Helical" evidence="1">
    <location>
        <begin position="38"/>
        <end position="59"/>
    </location>
</feature>
<keyword evidence="1" id="KW-0472">Membrane</keyword>
<organism evidence="2 3">
    <name type="scientific">Salinibacter ruber</name>
    <dbReference type="NCBI Taxonomy" id="146919"/>
    <lineage>
        <taxon>Bacteria</taxon>
        <taxon>Pseudomonadati</taxon>
        <taxon>Rhodothermota</taxon>
        <taxon>Rhodothermia</taxon>
        <taxon>Rhodothermales</taxon>
        <taxon>Salinibacteraceae</taxon>
        <taxon>Salinibacter</taxon>
    </lineage>
</organism>
<keyword evidence="1" id="KW-0812">Transmembrane</keyword>
<dbReference type="Proteomes" id="UP001155027">
    <property type="component" value="Unassembled WGS sequence"/>
</dbReference>
<evidence type="ECO:0000313" key="2">
    <source>
        <dbReference type="EMBL" id="MCS3679166.1"/>
    </source>
</evidence>